<accession>A0AAE9WAN5</accession>
<feature type="coiled-coil region" evidence="9">
    <location>
        <begin position="694"/>
        <end position="820"/>
    </location>
</feature>
<dbReference type="FunFam" id="3.40.50.300:FF:000424">
    <property type="entry name" value="Structural maintenance of chromosomes 3"/>
    <property type="match status" value="1"/>
</dbReference>
<evidence type="ECO:0000256" key="2">
    <source>
        <dbReference type="ARBA" id="ARBA00005917"/>
    </source>
</evidence>
<organism evidence="12 13">
    <name type="scientific">Schizosaccharomyces osmophilus</name>
    <dbReference type="NCBI Taxonomy" id="2545709"/>
    <lineage>
        <taxon>Eukaryota</taxon>
        <taxon>Fungi</taxon>
        <taxon>Dikarya</taxon>
        <taxon>Ascomycota</taxon>
        <taxon>Taphrinomycotina</taxon>
        <taxon>Schizosaccharomycetes</taxon>
        <taxon>Schizosaccharomycetales</taxon>
        <taxon>Schizosaccharomycetaceae</taxon>
        <taxon>Schizosaccharomyces</taxon>
    </lineage>
</organism>
<feature type="coiled-coil region" evidence="9">
    <location>
        <begin position="847"/>
        <end position="898"/>
    </location>
</feature>
<evidence type="ECO:0000256" key="1">
    <source>
        <dbReference type="ARBA" id="ARBA00004123"/>
    </source>
</evidence>
<dbReference type="FunFam" id="3.40.50.300:FF:000370">
    <property type="entry name" value="Structural maintenance of chromosomes 3"/>
    <property type="match status" value="1"/>
</dbReference>
<dbReference type="GO" id="GO:0051301">
    <property type="term" value="P:cell division"/>
    <property type="evidence" value="ECO:0007669"/>
    <property type="project" value="UniProtKB-KW"/>
</dbReference>
<evidence type="ECO:0000259" key="11">
    <source>
        <dbReference type="SMART" id="SM00968"/>
    </source>
</evidence>
<dbReference type="Gene3D" id="3.40.50.300">
    <property type="entry name" value="P-loop containing nucleotide triphosphate hydrolases"/>
    <property type="match status" value="2"/>
</dbReference>
<dbReference type="InterPro" id="IPR041741">
    <property type="entry name" value="SMC3_ABC_euk"/>
</dbReference>
<dbReference type="GO" id="GO:0005524">
    <property type="term" value="F:ATP binding"/>
    <property type="evidence" value="ECO:0007669"/>
    <property type="project" value="InterPro"/>
</dbReference>
<keyword evidence="3" id="KW-0132">Cell division</keyword>
<dbReference type="SMART" id="SM00968">
    <property type="entry name" value="SMC_hinge"/>
    <property type="match status" value="1"/>
</dbReference>
<evidence type="ECO:0000256" key="3">
    <source>
        <dbReference type="ARBA" id="ARBA00022618"/>
    </source>
</evidence>
<evidence type="ECO:0000256" key="10">
    <source>
        <dbReference type="SAM" id="MobiDB-lite"/>
    </source>
</evidence>
<dbReference type="Gene3D" id="3.30.70.1620">
    <property type="match status" value="1"/>
</dbReference>
<evidence type="ECO:0000256" key="4">
    <source>
        <dbReference type="ARBA" id="ARBA00022776"/>
    </source>
</evidence>
<dbReference type="AlphaFoldDB" id="A0AAE9WAN5"/>
<dbReference type="Gene3D" id="1.20.1060.20">
    <property type="match status" value="1"/>
</dbReference>
<keyword evidence="13" id="KW-1185">Reference proteome</keyword>
<dbReference type="InterPro" id="IPR027417">
    <property type="entry name" value="P-loop_NTPase"/>
</dbReference>
<dbReference type="Pfam" id="PF06470">
    <property type="entry name" value="SMC_hinge"/>
    <property type="match status" value="1"/>
</dbReference>
<comment type="subcellular location">
    <subcellularLocation>
        <location evidence="1 8">Nucleus</location>
    </subcellularLocation>
</comment>
<dbReference type="RefSeq" id="XP_056036721.1">
    <property type="nucleotide sequence ID" value="XM_056180646.1"/>
</dbReference>
<evidence type="ECO:0000256" key="9">
    <source>
        <dbReference type="SAM" id="Coils"/>
    </source>
</evidence>
<dbReference type="KEGG" id="som:SOMG_01853"/>
<dbReference type="GO" id="GO:0005694">
    <property type="term" value="C:chromosome"/>
    <property type="evidence" value="ECO:0007669"/>
    <property type="project" value="InterPro"/>
</dbReference>
<dbReference type="Proteomes" id="UP001212411">
    <property type="component" value="Chromosome 1"/>
</dbReference>
<dbReference type="CDD" id="cd03272">
    <property type="entry name" value="ABC_SMC3_euk"/>
    <property type="match status" value="1"/>
</dbReference>
<gene>
    <name evidence="12" type="primary">psm3</name>
    <name evidence="12" type="ORF">SOMG_01853</name>
</gene>
<proteinExistence type="inferred from homology"/>
<feature type="coiled-coil region" evidence="9">
    <location>
        <begin position="406"/>
        <end position="433"/>
    </location>
</feature>
<feature type="region of interest" description="Disordered" evidence="10">
    <location>
        <begin position="484"/>
        <end position="506"/>
    </location>
</feature>
<evidence type="ECO:0000256" key="7">
    <source>
        <dbReference type="ARBA" id="ARBA00023306"/>
    </source>
</evidence>
<comment type="similarity">
    <text evidence="2">Belongs to the SMC family. SMC3 subfamily.</text>
</comment>
<dbReference type="GO" id="GO:0016887">
    <property type="term" value="F:ATP hydrolysis activity"/>
    <property type="evidence" value="ECO:0007669"/>
    <property type="project" value="InterPro"/>
</dbReference>
<dbReference type="GeneID" id="80875335"/>
<feature type="coiled-coil region" evidence="9">
    <location>
        <begin position="186"/>
        <end position="220"/>
    </location>
</feature>
<dbReference type="InterPro" id="IPR036277">
    <property type="entry name" value="SMC_hinge_sf"/>
</dbReference>
<keyword evidence="7" id="KW-0131">Cell cycle</keyword>
<feature type="compositionally biased region" description="Polar residues" evidence="10">
    <location>
        <begin position="493"/>
        <end position="506"/>
    </location>
</feature>
<dbReference type="SUPFAM" id="SSF52540">
    <property type="entry name" value="P-loop containing nucleoside triphosphate hydrolases"/>
    <property type="match status" value="2"/>
</dbReference>
<dbReference type="GO" id="GO:0007059">
    <property type="term" value="P:chromosome segregation"/>
    <property type="evidence" value="ECO:0007669"/>
    <property type="project" value="UniProtKB-ARBA"/>
</dbReference>
<dbReference type="GO" id="GO:0005634">
    <property type="term" value="C:nucleus"/>
    <property type="evidence" value="ECO:0007669"/>
    <property type="project" value="UniProtKB-SubCell"/>
</dbReference>
<feature type="domain" description="SMC hinge" evidence="11">
    <location>
        <begin position="522"/>
        <end position="634"/>
    </location>
</feature>
<dbReference type="PIRSF" id="PIRSF005719">
    <property type="entry name" value="SMC"/>
    <property type="match status" value="1"/>
</dbReference>
<sequence length="1195" mass="136756">MHIKKLIIQGFKSYKDYTVIEPISPHHNVIVGRNGSGKSNFFAAIRFVLGDDYTHLSREERQALLHEGPGSTVMSAYVEVTFENSDNRFPTGKSEVVLRRTIGLKKDEYSLDRKTVNKSEVINLLESAGFSRSNPYYIVPQGRVTSLTNAKDSERLELLKEVAGTQIYENRRSESNKIMSETVLKSEKIDELLEYIEERLRELEEEKNELAAYHKKDNERRCLEYAIYSREHDEINTVLDALEQDRTSTLQRNELDSGAFIERETRIEQVKGEITELRNSVNLLRLEKQQNEEDYTNLIKSKAAVDLQLQQLLRQIEFSKEDETSKVEMLQSLESEVHGKESELTNIIPQYNDVVSQVDLLNQQILSLQNQRRTILDKQSRISQFATREERDVWIKDQIKEISSSIKIQNKRILDLNTEIENLSETLNAKAARKQEIHSALSSRGELTAGAMAKVSSINEKKENLIDKRKELWREEAKLKSMSESIKDDLSQSEKNMSTTMDRNTSNGLKSVKCISERLKLTGCYGPLCDLFTVDNRFKTAVEATAGNSLFHVVVDSDLTADQILQVMYKENAGRVTFMPLNRLHPKPVGYPDASDALPLLNFLEYDTKYQPAFQQVFSKTIVCPSIEVASQYARSHQLNGITLSGDRSDKKGALTGGYRDYKNSRLDALKNVKKYQKRFTETQMNLDKLAIQIDSVDQQITNCLNELQNAELELKQLERDHAPLNMEQVSITQEEVEVQGSHRRKVQDLHLAKLELQTSEQQVKDFEEELQSEMVEMDPRDAKRLKHLETQIEQLSVDYNDLNAKLVEIESQKVNLEYQLNTNLYLRRDPLKMQLGMDNIVDESELSNIKKTIEKHEAKLHKLEDASQKLDSQIQKLADDLQTKEKGQETLEELQHEAAAKIEHESKVSERNAAKRSLLLARKKECNENIKSLGVLPEEAFVKYVSTSSNAIVKKLHKINDALKEYGSVNKKAYEQYNNFTKQRDSLISRREELRRSQDSINELTMVLDQRKDEAIERTFKQVAKNFSEIFEKLVPAGRGELVMSKRSELSQSLEQENSMDIDSQAAQRSSIDNYTGVGIRVSFNSKDDEQLSIHQLSGGQKSLCALALIFAIQRCDPAPFNILDECDANLDAQYRSALAAMVKGMSRTSQFICTTFRPEMVKAADTFYGVMFNHKVSTVETISKDEAMKFVEG</sequence>
<dbReference type="SUPFAM" id="SSF75553">
    <property type="entry name" value="Smc hinge domain"/>
    <property type="match status" value="1"/>
</dbReference>
<dbReference type="PANTHER" id="PTHR43977">
    <property type="entry name" value="STRUCTURAL MAINTENANCE OF CHROMOSOMES PROTEIN 3"/>
    <property type="match status" value="1"/>
</dbReference>
<keyword evidence="4" id="KW-0498">Mitosis</keyword>
<evidence type="ECO:0000256" key="8">
    <source>
        <dbReference type="PIRNR" id="PIRNR005719"/>
    </source>
</evidence>
<evidence type="ECO:0000256" key="5">
    <source>
        <dbReference type="ARBA" id="ARBA00023054"/>
    </source>
</evidence>
<dbReference type="EMBL" id="CP115611">
    <property type="protein sequence ID" value="WBW72478.1"/>
    <property type="molecule type" value="Genomic_DNA"/>
</dbReference>
<evidence type="ECO:0000313" key="13">
    <source>
        <dbReference type="Proteomes" id="UP001212411"/>
    </source>
</evidence>
<name>A0AAE9WAN5_9SCHI</name>
<feature type="coiled-coil region" evidence="9">
    <location>
        <begin position="267"/>
        <end position="294"/>
    </location>
</feature>
<dbReference type="GO" id="GO:0051276">
    <property type="term" value="P:chromosome organization"/>
    <property type="evidence" value="ECO:0007669"/>
    <property type="project" value="InterPro"/>
</dbReference>
<dbReference type="InterPro" id="IPR010935">
    <property type="entry name" value="SMC_hinge"/>
</dbReference>
<dbReference type="InterPro" id="IPR024704">
    <property type="entry name" value="SMC"/>
</dbReference>
<dbReference type="Pfam" id="PF02463">
    <property type="entry name" value="SMC_N"/>
    <property type="match status" value="1"/>
</dbReference>
<keyword evidence="6 8" id="KW-0539">Nucleus</keyword>
<evidence type="ECO:0000313" key="12">
    <source>
        <dbReference type="EMBL" id="WBW72478.1"/>
    </source>
</evidence>
<protein>
    <recommendedName>
        <fullName evidence="8">Structural maintenance of chromosomes protein</fullName>
    </recommendedName>
</protein>
<dbReference type="InterPro" id="IPR003395">
    <property type="entry name" value="RecF/RecN/SMC_N"/>
</dbReference>
<keyword evidence="5 9" id="KW-0175">Coiled coil</keyword>
<evidence type="ECO:0000256" key="6">
    <source>
        <dbReference type="ARBA" id="ARBA00023242"/>
    </source>
</evidence>
<reference evidence="12 13" key="1">
    <citation type="journal article" date="2023" name="G3 (Bethesda)">
        <title>A high-quality reference genome for the fission yeast Schizosaccharomyces osmophilus.</title>
        <authorList>
            <person name="Jia G.S."/>
            <person name="Zhang W.C."/>
            <person name="Liang Y."/>
            <person name="Liu X.H."/>
            <person name="Rhind N."/>
            <person name="Pidoux A."/>
            <person name="Brysch-Herzberg M."/>
            <person name="Du L.L."/>
        </authorList>
    </citation>
    <scope>NUCLEOTIDE SEQUENCE [LARGE SCALE GENOMIC DNA]</scope>
    <source>
        <strain evidence="12 13">CBS 15793</strain>
    </source>
</reference>